<comment type="similarity">
    <text evidence="3 6">Belongs to the MoeA family.</text>
</comment>
<reference evidence="8 9" key="1">
    <citation type="submission" date="2023-04" db="EMBL/GenBank/DDBJ databases">
        <title>Marinoamorphus aggregata gen. nov., sp. Nov., isolate from tissue of brittle star Ophioplocus japonicus.</title>
        <authorList>
            <person name="Kawano K."/>
            <person name="Sawayama S."/>
            <person name="Nakagawa S."/>
        </authorList>
    </citation>
    <scope>NUCLEOTIDE SEQUENCE [LARGE SCALE GENOMIC DNA]</scope>
    <source>
        <strain evidence="8 9">NKW23</strain>
    </source>
</reference>
<dbReference type="InterPro" id="IPR038987">
    <property type="entry name" value="MoeA-like"/>
</dbReference>
<dbReference type="Gene3D" id="2.170.190.11">
    <property type="entry name" value="Molybdopterin biosynthesis moea protein, domain 3"/>
    <property type="match status" value="1"/>
</dbReference>
<evidence type="ECO:0000313" key="8">
    <source>
        <dbReference type="EMBL" id="GMG83669.1"/>
    </source>
</evidence>
<keyword evidence="6" id="KW-0808">Transferase</keyword>
<dbReference type="InterPro" id="IPR036135">
    <property type="entry name" value="MoeA_linker/N_sf"/>
</dbReference>
<dbReference type="SUPFAM" id="SSF53218">
    <property type="entry name" value="Molybdenum cofactor biosynthesis proteins"/>
    <property type="match status" value="1"/>
</dbReference>
<dbReference type="SUPFAM" id="SSF63867">
    <property type="entry name" value="MoeA C-terminal domain-like"/>
    <property type="match status" value="1"/>
</dbReference>
<proteinExistence type="inferred from homology"/>
<protein>
    <recommendedName>
        <fullName evidence="6">Molybdopterin molybdenumtransferase</fullName>
        <ecNumber evidence="6">2.10.1.1</ecNumber>
    </recommendedName>
</protein>
<gene>
    <name evidence="8" type="ORF">LNKW23_28820</name>
</gene>
<dbReference type="SUPFAM" id="SSF63882">
    <property type="entry name" value="MoeA N-terminal region -like"/>
    <property type="match status" value="1"/>
</dbReference>
<name>A0ABQ6LR45_9RHOB</name>
<comment type="caution">
    <text evidence="8">The sequence shown here is derived from an EMBL/GenBank/DDBJ whole genome shotgun (WGS) entry which is preliminary data.</text>
</comment>
<keyword evidence="9" id="KW-1185">Reference proteome</keyword>
<evidence type="ECO:0000256" key="3">
    <source>
        <dbReference type="ARBA" id="ARBA00010763"/>
    </source>
</evidence>
<evidence type="ECO:0000313" key="9">
    <source>
        <dbReference type="Proteomes" id="UP001239909"/>
    </source>
</evidence>
<dbReference type="Gene3D" id="3.40.980.10">
    <property type="entry name" value="MoaB/Mog-like domain"/>
    <property type="match status" value="1"/>
</dbReference>
<dbReference type="InterPro" id="IPR001453">
    <property type="entry name" value="MoaB/Mog_dom"/>
</dbReference>
<dbReference type="Pfam" id="PF03454">
    <property type="entry name" value="MoeA_C"/>
    <property type="match status" value="1"/>
</dbReference>
<dbReference type="Pfam" id="PF03453">
    <property type="entry name" value="MoeA_N"/>
    <property type="match status" value="1"/>
</dbReference>
<evidence type="ECO:0000259" key="7">
    <source>
        <dbReference type="SMART" id="SM00852"/>
    </source>
</evidence>
<evidence type="ECO:0000256" key="6">
    <source>
        <dbReference type="RuleBase" id="RU365090"/>
    </source>
</evidence>
<evidence type="ECO:0000256" key="1">
    <source>
        <dbReference type="ARBA" id="ARBA00002901"/>
    </source>
</evidence>
<dbReference type="PANTHER" id="PTHR10192">
    <property type="entry name" value="MOLYBDOPTERIN BIOSYNTHESIS PROTEIN"/>
    <property type="match status" value="1"/>
</dbReference>
<dbReference type="InterPro" id="IPR036425">
    <property type="entry name" value="MoaB/Mog-like_dom_sf"/>
</dbReference>
<comment type="function">
    <text evidence="1 6">Catalyzes the insertion of molybdate into adenylated molybdopterin with the concomitant release of AMP.</text>
</comment>
<dbReference type="NCBIfam" id="NF045515">
    <property type="entry name" value="Glp_gephyrin"/>
    <property type="match status" value="1"/>
</dbReference>
<evidence type="ECO:0000256" key="2">
    <source>
        <dbReference type="ARBA" id="ARBA00005046"/>
    </source>
</evidence>
<dbReference type="PANTHER" id="PTHR10192:SF5">
    <property type="entry name" value="GEPHYRIN"/>
    <property type="match status" value="1"/>
</dbReference>
<keyword evidence="6" id="KW-0460">Magnesium</keyword>
<dbReference type="Pfam" id="PF00994">
    <property type="entry name" value="MoCF_biosynth"/>
    <property type="match status" value="1"/>
</dbReference>
<dbReference type="Gene3D" id="2.40.340.10">
    <property type="entry name" value="MoeA, C-terminal, domain IV"/>
    <property type="match status" value="1"/>
</dbReference>
<dbReference type="InterPro" id="IPR005110">
    <property type="entry name" value="MoeA_linker/N"/>
</dbReference>
<keyword evidence="6" id="KW-0479">Metal-binding</keyword>
<dbReference type="SMART" id="SM00852">
    <property type="entry name" value="MoCF_biosynth"/>
    <property type="match status" value="1"/>
</dbReference>
<dbReference type="CDD" id="cd00887">
    <property type="entry name" value="MoeA"/>
    <property type="match status" value="1"/>
</dbReference>
<evidence type="ECO:0000256" key="4">
    <source>
        <dbReference type="ARBA" id="ARBA00023150"/>
    </source>
</evidence>
<dbReference type="EC" id="2.10.1.1" evidence="6"/>
<keyword evidence="4 6" id="KW-0501">Molybdenum cofactor biosynthesis</keyword>
<sequence>MSAGRGLIPVAEALAAVFRLTPRMPAETVPLEAAAGRVLAADALARRDQPPFAASAMDGYAVRAAEAVAGARLTLAGESAAGHRHGGALPAGAAIRIFTGAPVPAGADAILIQEDAEAGAGLVTVREGPAPGAFIRPAGGDFTLGERLAAPLRITPRHVALLAAMNLATLEVARRPRVALIPTGDELVTPGDTPGPDQIVSSNNYGLAAMLAARGAEPLLCPIAADRPESLAASLRVARDADIVVTLGGASVGDHDLVAAVAAEAGLERAFYKIAMRPGKPLIAGRLGDAMLVGLPGNPVSAMICGEVFLVPAIEAAQGLPEQPRARVPARLAHALPANGPREHYMRAVLGRPAPGAALPEVRVFENQDSSLLATLAQANAVAVRPPHAPALPEGAEIEAIPLDGC</sequence>
<comment type="pathway">
    <text evidence="2 6">Cofactor biosynthesis; molybdopterin biosynthesis.</text>
</comment>
<dbReference type="Proteomes" id="UP001239909">
    <property type="component" value="Unassembled WGS sequence"/>
</dbReference>
<feature type="domain" description="MoaB/Mog" evidence="7">
    <location>
        <begin position="179"/>
        <end position="316"/>
    </location>
</feature>
<comment type="catalytic activity">
    <reaction evidence="5">
        <text>adenylyl-molybdopterin + molybdate = Mo-molybdopterin + AMP + H(+)</text>
        <dbReference type="Rhea" id="RHEA:35047"/>
        <dbReference type="ChEBI" id="CHEBI:15378"/>
        <dbReference type="ChEBI" id="CHEBI:36264"/>
        <dbReference type="ChEBI" id="CHEBI:62727"/>
        <dbReference type="ChEBI" id="CHEBI:71302"/>
        <dbReference type="ChEBI" id="CHEBI:456215"/>
        <dbReference type="EC" id="2.10.1.1"/>
    </reaction>
</comment>
<organism evidence="8 9">
    <name type="scientific">Paralimibaculum aggregatum</name>
    <dbReference type="NCBI Taxonomy" id="3036245"/>
    <lineage>
        <taxon>Bacteria</taxon>
        <taxon>Pseudomonadati</taxon>
        <taxon>Pseudomonadota</taxon>
        <taxon>Alphaproteobacteria</taxon>
        <taxon>Rhodobacterales</taxon>
        <taxon>Paracoccaceae</taxon>
        <taxon>Paralimibaculum</taxon>
    </lineage>
</organism>
<dbReference type="InterPro" id="IPR005111">
    <property type="entry name" value="MoeA_C_domain_IV"/>
</dbReference>
<dbReference type="EMBL" id="BSYI01000022">
    <property type="protein sequence ID" value="GMG83669.1"/>
    <property type="molecule type" value="Genomic_DNA"/>
</dbReference>
<comment type="cofactor">
    <cofactor evidence="6">
        <name>Mg(2+)</name>
        <dbReference type="ChEBI" id="CHEBI:18420"/>
    </cofactor>
</comment>
<accession>A0ABQ6LR45</accession>
<dbReference type="Gene3D" id="3.90.105.10">
    <property type="entry name" value="Molybdopterin biosynthesis moea protein, domain 2"/>
    <property type="match status" value="1"/>
</dbReference>
<dbReference type="InterPro" id="IPR036688">
    <property type="entry name" value="MoeA_C_domain_IV_sf"/>
</dbReference>
<keyword evidence="6" id="KW-0500">Molybdenum</keyword>
<evidence type="ECO:0000256" key="5">
    <source>
        <dbReference type="ARBA" id="ARBA00047317"/>
    </source>
</evidence>